<feature type="transmembrane region" description="Helical" evidence="4">
    <location>
        <begin position="319"/>
        <end position="342"/>
    </location>
</feature>
<keyword evidence="4" id="KW-0472">Membrane</keyword>
<feature type="domain" description="Major facilitator superfamily (MFS) profile" evidence="5">
    <location>
        <begin position="120"/>
        <end position="504"/>
    </location>
</feature>
<feature type="transmembrane region" description="Helical" evidence="4">
    <location>
        <begin position="444"/>
        <end position="464"/>
    </location>
</feature>
<name>A0A517L6I1_9PEZI</name>
<sequence>MPQRGERDANLMLKVVRVKTRTTDNPDASQHTCSHRKISKVSSRTTSKIPNMFTSFPFKITGNNMPQEQHSPTHEASPSILNSSHQDLEATSINNIDTKGISTSPVACTEYAISHSNRKARMQIIFSHLINFNVFGYMLSFSTFQGHYSHVLGYSPSAVSWIGTTQLFLNFTVGVFSGRMMDAGFYKYTLFTGLSLQIIGTFTTSICTKYYQLFLAQGVCNGLGNGLLFCPAVALVSTYFPPDERAIPLSIVACGGATGGIIFPAIAQSLLYRIGFPWTIRIMAFVMLAIAIAVFPFSQPRPQTRVAQPWMDKTAFREPSYVLFCIGIFFSFWGLFFAYYYVRPYGQDILHTNAHTSFTLLLVANAFGIPGRFIPGLLADRYFSPLSVIIPFMAITGLLSYCWIAITAIPAFYAWVAVYGFFAGGCQSLFQASASSLATPANAGVRVGMVCTIVSFACLSGPPIGGHLVENTKGQYFHAQIFAATASFIGAGFLLAARWAQSSWVNSHR</sequence>
<dbReference type="InterPro" id="IPR011701">
    <property type="entry name" value="MFS"/>
</dbReference>
<feature type="transmembrane region" description="Helical" evidence="4">
    <location>
        <begin position="247"/>
        <end position="266"/>
    </location>
</feature>
<protein>
    <recommendedName>
        <fullName evidence="5">Major facilitator superfamily (MFS) profile domain-containing protein</fullName>
    </recommendedName>
</protein>
<feature type="transmembrane region" description="Helical" evidence="4">
    <location>
        <begin position="476"/>
        <end position="500"/>
    </location>
</feature>
<feature type="region of interest" description="Disordered" evidence="3">
    <location>
        <begin position="62"/>
        <end position="84"/>
    </location>
</feature>
<feature type="transmembrane region" description="Helical" evidence="4">
    <location>
        <begin position="412"/>
        <end position="432"/>
    </location>
</feature>
<dbReference type="GO" id="GO:0022857">
    <property type="term" value="F:transmembrane transporter activity"/>
    <property type="evidence" value="ECO:0007669"/>
    <property type="project" value="InterPro"/>
</dbReference>
<evidence type="ECO:0000256" key="2">
    <source>
        <dbReference type="ARBA" id="ARBA00006727"/>
    </source>
</evidence>
<keyword evidence="4" id="KW-0812">Transmembrane</keyword>
<dbReference type="PANTHER" id="PTHR11360">
    <property type="entry name" value="MONOCARBOXYLATE TRANSPORTER"/>
    <property type="match status" value="1"/>
</dbReference>
<feature type="transmembrane region" description="Helical" evidence="4">
    <location>
        <begin position="386"/>
        <end position="406"/>
    </location>
</feature>
<dbReference type="PROSITE" id="PS50850">
    <property type="entry name" value="MFS"/>
    <property type="match status" value="1"/>
</dbReference>
<dbReference type="PANTHER" id="PTHR11360:SF130">
    <property type="entry name" value="MAJOR FACILITATOR SUPERFAMILY (MFS) PROFILE DOMAIN-CONTAINING PROTEIN-RELATED"/>
    <property type="match status" value="1"/>
</dbReference>
<keyword evidence="7" id="KW-1185">Reference proteome</keyword>
<dbReference type="EMBL" id="CP042190">
    <property type="protein sequence ID" value="QDS71245.1"/>
    <property type="molecule type" value="Genomic_DNA"/>
</dbReference>
<proteinExistence type="inferred from homology"/>
<evidence type="ECO:0000313" key="6">
    <source>
        <dbReference type="EMBL" id="QDS71245.1"/>
    </source>
</evidence>
<dbReference type="GO" id="GO:0016020">
    <property type="term" value="C:membrane"/>
    <property type="evidence" value="ECO:0007669"/>
    <property type="project" value="UniProtKB-SubCell"/>
</dbReference>
<dbReference type="AlphaFoldDB" id="A0A517L6I1"/>
<evidence type="ECO:0000256" key="3">
    <source>
        <dbReference type="SAM" id="MobiDB-lite"/>
    </source>
</evidence>
<comment type="similarity">
    <text evidence="2">Belongs to the major facilitator superfamily. Monocarboxylate porter (TC 2.A.1.13) family.</text>
</comment>
<accession>A0A517L6I1</accession>
<dbReference type="OrthoDB" id="6499973at2759"/>
<keyword evidence="4" id="KW-1133">Transmembrane helix</keyword>
<evidence type="ECO:0000256" key="4">
    <source>
        <dbReference type="SAM" id="Phobius"/>
    </source>
</evidence>
<dbReference type="Proteomes" id="UP000316270">
    <property type="component" value="Chromosome 6"/>
</dbReference>
<evidence type="ECO:0000313" key="7">
    <source>
        <dbReference type="Proteomes" id="UP000316270"/>
    </source>
</evidence>
<feature type="transmembrane region" description="Helical" evidence="4">
    <location>
        <begin position="124"/>
        <end position="146"/>
    </location>
</feature>
<feature type="transmembrane region" description="Helical" evidence="4">
    <location>
        <begin position="158"/>
        <end position="176"/>
    </location>
</feature>
<gene>
    <name evidence="6" type="ORF">FKW77_000182</name>
</gene>
<feature type="transmembrane region" description="Helical" evidence="4">
    <location>
        <begin position="223"/>
        <end position="240"/>
    </location>
</feature>
<evidence type="ECO:0000259" key="5">
    <source>
        <dbReference type="PROSITE" id="PS50850"/>
    </source>
</evidence>
<comment type="subcellular location">
    <subcellularLocation>
        <location evidence="1">Membrane</location>
        <topology evidence="1">Multi-pass membrane protein</topology>
    </subcellularLocation>
</comment>
<dbReference type="SUPFAM" id="SSF103473">
    <property type="entry name" value="MFS general substrate transporter"/>
    <property type="match status" value="1"/>
</dbReference>
<dbReference type="Pfam" id="PF07690">
    <property type="entry name" value="MFS_1"/>
    <property type="match status" value="1"/>
</dbReference>
<organism evidence="6 7">
    <name type="scientific">Venturia effusa</name>
    <dbReference type="NCBI Taxonomy" id="50376"/>
    <lineage>
        <taxon>Eukaryota</taxon>
        <taxon>Fungi</taxon>
        <taxon>Dikarya</taxon>
        <taxon>Ascomycota</taxon>
        <taxon>Pezizomycotina</taxon>
        <taxon>Dothideomycetes</taxon>
        <taxon>Pleosporomycetidae</taxon>
        <taxon>Venturiales</taxon>
        <taxon>Venturiaceae</taxon>
        <taxon>Venturia</taxon>
    </lineage>
</organism>
<dbReference type="InterPro" id="IPR020846">
    <property type="entry name" value="MFS_dom"/>
</dbReference>
<dbReference type="InterPro" id="IPR036259">
    <property type="entry name" value="MFS_trans_sf"/>
</dbReference>
<evidence type="ECO:0000256" key="1">
    <source>
        <dbReference type="ARBA" id="ARBA00004141"/>
    </source>
</evidence>
<reference evidence="6 7" key="1">
    <citation type="submission" date="2019-07" db="EMBL/GenBank/DDBJ databases">
        <title>Finished genome of Venturia effusa.</title>
        <authorList>
            <person name="Young C.A."/>
            <person name="Cox M.P."/>
            <person name="Ganley A.R.D."/>
            <person name="David W.J."/>
        </authorList>
    </citation>
    <scope>NUCLEOTIDE SEQUENCE [LARGE SCALE GENOMIC DNA]</scope>
    <source>
        <strain evidence="7">albino</strain>
    </source>
</reference>
<feature type="transmembrane region" description="Helical" evidence="4">
    <location>
        <begin position="188"/>
        <end position="211"/>
    </location>
</feature>
<feature type="transmembrane region" description="Helical" evidence="4">
    <location>
        <begin position="354"/>
        <end position="374"/>
    </location>
</feature>
<feature type="transmembrane region" description="Helical" evidence="4">
    <location>
        <begin position="278"/>
        <end position="298"/>
    </location>
</feature>
<dbReference type="InterPro" id="IPR050327">
    <property type="entry name" value="Proton-linked_MCT"/>
</dbReference>
<dbReference type="Gene3D" id="1.20.1250.20">
    <property type="entry name" value="MFS general substrate transporter like domains"/>
    <property type="match status" value="1"/>
</dbReference>